<dbReference type="InterPro" id="IPR000719">
    <property type="entry name" value="Prot_kinase_dom"/>
</dbReference>
<evidence type="ECO:0000256" key="2">
    <source>
        <dbReference type="ARBA" id="ARBA00022737"/>
    </source>
</evidence>
<evidence type="ECO:0000256" key="3">
    <source>
        <dbReference type="PROSITE-ProRule" id="PRU10141"/>
    </source>
</evidence>
<dbReference type="SUPFAM" id="SSF52058">
    <property type="entry name" value="L domain-like"/>
    <property type="match status" value="1"/>
</dbReference>
<dbReference type="EMBL" id="JBCEVZ010000007">
    <property type="protein sequence ID" value="MEL5993520.1"/>
    <property type="molecule type" value="Genomic_DNA"/>
</dbReference>
<keyword evidence="3" id="KW-0067">ATP-binding</keyword>
<feature type="domain" description="Protein kinase" evidence="4">
    <location>
        <begin position="207"/>
        <end position="440"/>
    </location>
</feature>
<sequence>MHTLAQLRAGQLHGLTRLDLAEGLTEFPREIFALADTLEVLNLTGNALSSLPDDLGRLHKLEVLFCSDNQFTEVPAVLGQCPRLQMVGFKANQIRTLPAAALTPALRWLILTDNQLEALPAEIGRCQHLQKLMLAGNQLRELPATLAHCTNLELLRIAANRLTALPTWLLALPRLSWLAYAGNPFSAAIEARVEARQLIGPIAWSTLTVEEKLGEGASGIIYRARREQPNVEDTEVAVKLFKGAVTSDGLPHCEMLACLLAGAHPNLIAVEGKLSGHPAGAEGLVLELIDEAFGNLAGPPSLATCTRDVYAPGTSFSLETALAIASGIAAAAGHLHDEGIMHGDLYAHNILTTREGNALLGDFGAASFFNSEDAATAQALQRLEVRAFGCLLEELLTHCDEADKAPAAVAALWDLQRRCVQPEVAGRPLFAEIERVLAGL</sequence>
<dbReference type="PANTHER" id="PTHR48051:SF1">
    <property type="entry name" value="RAS SUPPRESSOR PROTEIN 1"/>
    <property type="match status" value="1"/>
</dbReference>
<dbReference type="Gene3D" id="3.80.10.10">
    <property type="entry name" value="Ribonuclease Inhibitor"/>
    <property type="match status" value="1"/>
</dbReference>
<dbReference type="Gene3D" id="1.10.510.10">
    <property type="entry name" value="Transferase(Phosphotransferase) domain 1"/>
    <property type="match status" value="1"/>
</dbReference>
<accession>A0ABU9LSD0</accession>
<dbReference type="InterPro" id="IPR003591">
    <property type="entry name" value="Leu-rich_rpt_typical-subtyp"/>
</dbReference>
<protein>
    <submittedName>
        <fullName evidence="5">Leucine-rich repeat-containing protein kinase family protein</fullName>
        <ecNumber evidence="5">2.7.-.-</ecNumber>
    </submittedName>
</protein>
<evidence type="ECO:0000256" key="1">
    <source>
        <dbReference type="ARBA" id="ARBA00022614"/>
    </source>
</evidence>
<dbReference type="RefSeq" id="WP_342296367.1">
    <property type="nucleotide sequence ID" value="NZ_JBCEVZ010000007.1"/>
</dbReference>
<comment type="caution">
    <text evidence="5">The sequence shown here is derived from an EMBL/GenBank/DDBJ whole genome shotgun (WGS) entry which is preliminary data.</text>
</comment>
<dbReference type="PROSITE" id="PS00107">
    <property type="entry name" value="PROTEIN_KINASE_ATP"/>
    <property type="match status" value="1"/>
</dbReference>
<dbReference type="InterPro" id="IPR017441">
    <property type="entry name" value="Protein_kinase_ATP_BS"/>
</dbReference>
<dbReference type="PANTHER" id="PTHR48051">
    <property type="match status" value="1"/>
</dbReference>
<dbReference type="Proteomes" id="UP001479606">
    <property type="component" value="Unassembled WGS sequence"/>
</dbReference>
<dbReference type="SUPFAM" id="SSF56112">
    <property type="entry name" value="Protein kinase-like (PK-like)"/>
    <property type="match status" value="1"/>
</dbReference>
<dbReference type="GO" id="GO:0016301">
    <property type="term" value="F:kinase activity"/>
    <property type="evidence" value="ECO:0007669"/>
    <property type="project" value="UniProtKB-KW"/>
</dbReference>
<evidence type="ECO:0000259" key="4">
    <source>
        <dbReference type="PROSITE" id="PS50011"/>
    </source>
</evidence>
<dbReference type="SMART" id="SM00369">
    <property type="entry name" value="LRR_TYP"/>
    <property type="match status" value="6"/>
</dbReference>
<evidence type="ECO:0000313" key="6">
    <source>
        <dbReference type="Proteomes" id="UP001479606"/>
    </source>
</evidence>
<dbReference type="Pfam" id="PF07714">
    <property type="entry name" value="PK_Tyr_Ser-Thr"/>
    <property type="match status" value="1"/>
</dbReference>
<dbReference type="PROSITE" id="PS50011">
    <property type="entry name" value="PROTEIN_KINASE_DOM"/>
    <property type="match status" value="1"/>
</dbReference>
<dbReference type="EC" id="2.7.-.-" evidence="5"/>
<evidence type="ECO:0000313" key="5">
    <source>
        <dbReference type="EMBL" id="MEL5993520.1"/>
    </source>
</evidence>
<keyword evidence="6" id="KW-1185">Reference proteome</keyword>
<dbReference type="InterPro" id="IPR001245">
    <property type="entry name" value="Ser-Thr/Tyr_kinase_cat_dom"/>
</dbReference>
<dbReference type="InterPro" id="IPR050216">
    <property type="entry name" value="LRR_domain-containing"/>
</dbReference>
<dbReference type="Pfam" id="PF13855">
    <property type="entry name" value="LRR_8"/>
    <property type="match status" value="1"/>
</dbReference>
<organism evidence="5 6">
    <name type="scientific">Hymenobacter segetis</name>
    <dbReference type="NCBI Taxonomy" id="2025509"/>
    <lineage>
        <taxon>Bacteria</taxon>
        <taxon>Pseudomonadati</taxon>
        <taxon>Bacteroidota</taxon>
        <taxon>Cytophagia</taxon>
        <taxon>Cytophagales</taxon>
        <taxon>Hymenobacteraceae</taxon>
        <taxon>Hymenobacter</taxon>
    </lineage>
</organism>
<dbReference type="PROSITE" id="PS51450">
    <property type="entry name" value="LRR"/>
    <property type="match status" value="1"/>
</dbReference>
<dbReference type="InterPro" id="IPR032675">
    <property type="entry name" value="LRR_dom_sf"/>
</dbReference>
<keyword evidence="3" id="KW-0547">Nucleotide-binding</keyword>
<dbReference type="Pfam" id="PF00560">
    <property type="entry name" value="LRR_1"/>
    <property type="match status" value="1"/>
</dbReference>
<dbReference type="SMART" id="SM00364">
    <property type="entry name" value="LRR_BAC"/>
    <property type="match status" value="5"/>
</dbReference>
<feature type="binding site" evidence="3">
    <location>
        <position position="239"/>
    </location>
    <ligand>
        <name>ATP</name>
        <dbReference type="ChEBI" id="CHEBI:30616"/>
    </ligand>
</feature>
<keyword evidence="5" id="KW-0418">Kinase</keyword>
<keyword evidence="1" id="KW-0433">Leucine-rich repeat</keyword>
<reference evidence="5 6" key="1">
    <citation type="journal article" date="2018" name="Arch. Microbiol.">
        <title>Hymenobacter segetis sp. nov., isolated from soil.</title>
        <authorList>
            <person name="Ten L.N."/>
            <person name="Lim S.J."/>
            <person name="Kim B.O."/>
            <person name="Kang I.K."/>
            <person name="Jung H.Y."/>
        </authorList>
    </citation>
    <scope>NUCLEOTIDE SEQUENCE [LARGE SCALE GENOMIC DNA]</scope>
    <source>
        <strain evidence="5 6">S7-3-11</strain>
    </source>
</reference>
<gene>
    <name evidence="5" type="ORF">AAFH49_04820</name>
</gene>
<dbReference type="InterPro" id="IPR011009">
    <property type="entry name" value="Kinase-like_dom_sf"/>
</dbReference>
<dbReference type="Gene3D" id="3.30.200.20">
    <property type="entry name" value="Phosphorylase Kinase, domain 1"/>
    <property type="match status" value="1"/>
</dbReference>
<keyword evidence="5" id="KW-0808">Transferase</keyword>
<name>A0ABU9LSD0_9BACT</name>
<keyword evidence="2" id="KW-0677">Repeat</keyword>
<proteinExistence type="predicted"/>
<dbReference type="InterPro" id="IPR001611">
    <property type="entry name" value="Leu-rich_rpt"/>
</dbReference>